<dbReference type="CDD" id="cd00009">
    <property type="entry name" value="AAA"/>
    <property type="match status" value="1"/>
</dbReference>
<dbReference type="InterPro" id="IPR043128">
    <property type="entry name" value="Rev_trsase/Diguanyl_cyclase"/>
</dbReference>
<dbReference type="Pfam" id="PF00990">
    <property type="entry name" value="GGDEF"/>
    <property type="match status" value="1"/>
</dbReference>
<dbReference type="Proteomes" id="UP001595478">
    <property type="component" value="Unassembled WGS sequence"/>
</dbReference>
<reference evidence="9" key="1">
    <citation type="journal article" date="2019" name="Int. J. Syst. Evol. Microbiol.">
        <title>The Global Catalogue of Microorganisms (GCM) 10K type strain sequencing project: providing services to taxonomists for standard genome sequencing and annotation.</title>
        <authorList>
            <consortium name="The Broad Institute Genomics Platform"/>
            <consortium name="The Broad Institute Genome Sequencing Center for Infectious Disease"/>
            <person name="Wu L."/>
            <person name="Ma J."/>
        </authorList>
    </citation>
    <scope>NUCLEOTIDE SEQUENCE [LARGE SCALE GENOMIC DNA]</scope>
    <source>
        <strain evidence="9">KCTC 52473</strain>
    </source>
</reference>
<dbReference type="CDD" id="cd01949">
    <property type="entry name" value="GGDEF"/>
    <property type="match status" value="1"/>
</dbReference>
<organism evidence="8 9">
    <name type="scientific">Agaribacter flavus</name>
    <dbReference type="NCBI Taxonomy" id="1902781"/>
    <lineage>
        <taxon>Bacteria</taxon>
        <taxon>Pseudomonadati</taxon>
        <taxon>Pseudomonadota</taxon>
        <taxon>Gammaproteobacteria</taxon>
        <taxon>Alteromonadales</taxon>
        <taxon>Alteromonadaceae</taxon>
        <taxon>Agaribacter</taxon>
    </lineage>
</organism>
<keyword evidence="2" id="KW-0067">ATP-binding</keyword>
<dbReference type="PROSITE" id="PS00676">
    <property type="entry name" value="SIGMA54_INTERACT_2"/>
    <property type="match status" value="1"/>
</dbReference>
<dbReference type="InterPro" id="IPR009057">
    <property type="entry name" value="Homeodomain-like_sf"/>
</dbReference>
<dbReference type="NCBIfam" id="TIGR00254">
    <property type="entry name" value="GGDEF"/>
    <property type="match status" value="1"/>
</dbReference>
<dbReference type="PROSITE" id="PS00675">
    <property type="entry name" value="SIGMA54_INTERACT_1"/>
    <property type="match status" value="1"/>
</dbReference>
<dbReference type="SMART" id="SM00382">
    <property type="entry name" value="AAA"/>
    <property type="match status" value="1"/>
</dbReference>
<dbReference type="SUPFAM" id="SSF52540">
    <property type="entry name" value="P-loop containing nucleoside triphosphate hydrolases"/>
    <property type="match status" value="1"/>
</dbReference>
<dbReference type="Gene3D" id="1.10.8.60">
    <property type="match status" value="1"/>
</dbReference>
<feature type="domain" description="Sigma-54 factor interaction" evidence="6">
    <location>
        <begin position="519"/>
        <end position="748"/>
    </location>
</feature>
<dbReference type="SMART" id="SM00267">
    <property type="entry name" value="GGDEF"/>
    <property type="match status" value="1"/>
</dbReference>
<dbReference type="PANTHER" id="PTHR32071">
    <property type="entry name" value="TRANSCRIPTIONAL REGULATORY PROTEIN"/>
    <property type="match status" value="1"/>
</dbReference>
<dbReference type="PANTHER" id="PTHR32071:SF117">
    <property type="entry name" value="PTS-DEPENDENT DIHYDROXYACETONE KINASE OPERON REGULATORY PROTEIN-RELATED"/>
    <property type="match status" value="1"/>
</dbReference>
<dbReference type="InterPro" id="IPR058031">
    <property type="entry name" value="AAA_lid_NorR"/>
</dbReference>
<sequence>MSENDFELHELIQGISGYCQCDSINIVEIDGDSTYRYVMGDADLQTQAAAPSVSVKLDFQGLPCSIYCSQLSAFSIQFLLTDKVDAIGSSRRQIDKLEQKTRTITLTMCSHSKLPNWLLALHDTSSLLCDKQRGFVALLSALYSQSQQIREYKHLKTDPLTQLQSKEAMQRAIDTRIKKSPMILCLIHCRDFQLINRKFSQVQGDNVLREIAIVLKENTRDDDIVCRFGGALFGVTAHAQDIQDGYKLACKLKDALEANTYLENAVKLSFSVGLGFCDEKAASEEKATPSIVLINRAEQALKSSQSTEKSSIVLWELGQFEENEQDYNYLGGIFTDNNITNYRNMLLLWDISSIIADEYEFKKLLLHVVQRLAATFHFELAGLVSTQSPNSNVLLSSNDLADVEVVDNIAQTTQDLLLHLAKDAIANNTTIEHYEFDSTYLLLPIGAKHDICFFMSGQQEQFVLSHNTNLLFAGFARQLGRALRRNQLEEALNKSLAQQNAKLAEEVATLKSGLMSSTLVYQSKNMQQLMIQAQRAAKTDTTVLVTGESGTGKERLVHALHSLGSRADKPLIIVDCGSIPESLIESELFGHAKGSFTGAQHEKIGQVQAADGGTLVLDEIGELPMLMQPKLLRFVQEKHFSPVGSTKHISVNVKIIAVTNRDLAQEVKEGRFRQDLYYRLNVIHIHNIPLRERLDDLPLLCQHFLTQFAKRYETPKKHIHPTTLQRMQKYPWPGNIRELENKLMQAYLLSEGDDILVEDLKLPQTVEIAEAATAIQHAQDNKNTSNTLETSSFENTEIQKPAAQNLDVQHTTKNIVEGADTWMNQLTSALNSLLDEVNGSANYYHLNIGELVEQHLFRYCFQTLRTNKKTAEKLQLPISTARRKIQRANTQKMQQTLPLNWHRVAKSLENLVDADWVVIEPLNVIKQQLLESILSKNTQNMTRAAAQLGVSEPTLYKLKKQL</sequence>
<evidence type="ECO:0000256" key="4">
    <source>
        <dbReference type="ARBA" id="ARBA00023125"/>
    </source>
</evidence>
<protein>
    <submittedName>
        <fullName evidence="8">Sigma 54-interacting transcriptional regulator</fullName>
    </submittedName>
</protein>
<evidence type="ECO:0000256" key="1">
    <source>
        <dbReference type="ARBA" id="ARBA00022741"/>
    </source>
</evidence>
<gene>
    <name evidence="8" type="ORF">ACFOHL_15345</name>
</gene>
<dbReference type="Gene3D" id="3.30.70.270">
    <property type="match status" value="1"/>
</dbReference>
<dbReference type="PROSITE" id="PS50887">
    <property type="entry name" value="GGDEF"/>
    <property type="match status" value="1"/>
</dbReference>
<feature type="domain" description="GGDEF" evidence="7">
    <location>
        <begin position="180"/>
        <end position="317"/>
    </location>
</feature>
<keyword evidence="4" id="KW-0238">DNA-binding</keyword>
<dbReference type="Pfam" id="PF25601">
    <property type="entry name" value="AAA_lid_14"/>
    <property type="match status" value="1"/>
</dbReference>
<dbReference type="Pfam" id="PF00158">
    <property type="entry name" value="Sigma54_activat"/>
    <property type="match status" value="1"/>
</dbReference>
<dbReference type="EMBL" id="JBHRSW010000043">
    <property type="protein sequence ID" value="MFC3122999.1"/>
    <property type="molecule type" value="Genomic_DNA"/>
</dbReference>
<dbReference type="PROSITE" id="PS00688">
    <property type="entry name" value="SIGMA54_INTERACT_3"/>
    <property type="match status" value="1"/>
</dbReference>
<dbReference type="Gene3D" id="3.40.50.300">
    <property type="entry name" value="P-loop containing nucleotide triphosphate hydrolases"/>
    <property type="match status" value="1"/>
</dbReference>
<evidence type="ECO:0000256" key="5">
    <source>
        <dbReference type="ARBA" id="ARBA00023163"/>
    </source>
</evidence>
<keyword evidence="9" id="KW-1185">Reference proteome</keyword>
<dbReference type="InterPro" id="IPR000160">
    <property type="entry name" value="GGDEF_dom"/>
</dbReference>
<dbReference type="InterPro" id="IPR027417">
    <property type="entry name" value="P-loop_NTPase"/>
</dbReference>
<name>A0ABV7FRM9_9ALTE</name>
<evidence type="ECO:0000259" key="7">
    <source>
        <dbReference type="PROSITE" id="PS50887"/>
    </source>
</evidence>
<comment type="caution">
    <text evidence="8">The sequence shown here is derived from an EMBL/GenBank/DDBJ whole genome shotgun (WGS) entry which is preliminary data.</text>
</comment>
<dbReference type="PROSITE" id="PS50045">
    <property type="entry name" value="SIGMA54_INTERACT_4"/>
    <property type="match status" value="1"/>
</dbReference>
<evidence type="ECO:0000313" key="8">
    <source>
        <dbReference type="EMBL" id="MFC3122999.1"/>
    </source>
</evidence>
<evidence type="ECO:0000259" key="6">
    <source>
        <dbReference type="PROSITE" id="PS50045"/>
    </source>
</evidence>
<proteinExistence type="predicted"/>
<keyword evidence="1" id="KW-0547">Nucleotide-binding</keyword>
<evidence type="ECO:0000313" key="9">
    <source>
        <dbReference type="Proteomes" id="UP001595478"/>
    </source>
</evidence>
<dbReference type="SUPFAM" id="SSF55073">
    <property type="entry name" value="Nucleotide cyclase"/>
    <property type="match status" value="1"/>
</dbReference>
<dbReference type="SUPFAM" id="SSF46689">
    <property type="entry name" value="Homeodomain-like"/>
    <property type="match status" value="1"/>
</dbReference>
<dbReference type="InterPro" id="IPR025943">
    <property type="entry name" value="Sigma_54_int_dom_ATP-bd_2"/>
</dbReference>
<dbReference type="InterPro" id="IPR025944">
    <property type="entry name" value="Sigma_54_int_dom_CS"/>
</dbReference>
<dbReference type="InterPro" id="IPR029787">
    <property type="entry name" value="Nucleotide_cyclase"/>
</dbReference>
<dbReference type="InterPro" id="IPR025662">
    <property type="entry name" value="Sigma_54_int_dom_ATP-bd_1"/>
</dbReference>
<accession>A0ABV7FRM9</accession>
<keyword evidence="5" id="KW-0804">Transcription</keyword>
<evidence type="ECO:0000256" key="2">
    <source>
        <dbReference type="ARBA" id="ARBA00022840"/>
    </source>
</evidence>
<dbReference type="RefSeq" id="WP_376921124.1">
    <property type="nucleotide sequence ID" value="NZ_JBHRSW010000043.1"/>
</dbReference>
<keyword evidence="3" id="KW-0805">Transcription regulation</keyword>
<evidence type="ECO:0000256" key="3">
    <source>
        <dbReference type="ARBA" id="ARBA00023015"/>
    </source>
</evidence>
<dbReference type="InterPro" id="IPR003593">
    <property type="entry name" value="AAA+_ATPase"/>
</dbReference>
<dbReference type="InterPro" id="IPR002078">
    <property type="entry name" value="Sigma_54_int"/>
</dbReference>